<protein>
    <submittedName>
        <fullName evidence="1">Uncharacterized protein</fullName>
    </submittedName>
</protein>
<evidence type="ECO:0000313" key="2">
    <source>
        <dbReference type="Proteomes" id="UP000435112"/>
    </source>
</evidence>
<proteinExistence type="predicted"/>
<dbReference type="Gene3D" id="1.25.40.20">
    <property type="entry name" value="Ankyrin repeat-containing domain"/>
    <property type="match status" value="1"/>
</dbReference>
<organism evidence="1 2">
    <name type="scientific">Phytophthora rubi</name>
    <dbReference type="NCBI Taxonomy" id="129364"/>
    <lineage>
        <taxon>Eukaryota</taxon>
        <taxon>Sar</taxon>
        <taxon>Stramenopiles</taxon>
        <taxon>Oomycota</taxon>
        <taxon>Peronosporomycetes</taxon>
        <taxon>Peronosporales</taxon>
        <taxon>Peronosporaceae</taxon>
        <taxon>Phytophthora</taxon>
    </lineage>
</organism>
<dbReference type="InterPro" id="IPR052050">
    <property type="entry name" value="SecEffector_AnkRepeat"/>
</dbReference>
<dbReference type="InterPro" id="IPR036770">
    <property type="entry name" value="Ankyrin_rpt-contain_sf"/>
</dbReference>
<dbReference type="PANTHER" id="PTHR46586:SF3">
    <property type="entry name" value="ANKYRIN REPEAT-CONTAINING PROTEIN"/>
    <property type="match status" value="1"/>
</dbReference>
<name>A0A6A3I4I2_9STRA</name>
<dbReference type="OrthoDB" id="135485at2759"/>
<dbReference type="EMBL" id="QXFU01003472">
    <property type="protein sequence ID" value="KAE8975098.1"/>
    <property type="molecule type" value="Genomic_DNA"/>
</dbReference>
<sequence>MAGQDLGEDNYAVEQEPDLIVQTLTADLETLKQNIMQKEGQGEGAAEREEDAADGEEAVSCCHQIENNTLKQSLEAFLPPRIAALSHVVERIDTLAMTPADRLVEVARKRDWGLLGVLAWDLRLDVLSVACAAKQETTETLHVIGSCFRGWCFVSALDKAQKLDTIKLLYSWIKEMRTKMDALPVILLIAATNGSFDILEFAFRTIAVEFLGVDDQCLSSRRRHRQPSRIAQVLRTYTHVQRWFHRAFYRAMQEEQEDIADKIYAAYPRYPACIKDKLFQTAARIGWTVVVEFIFSKGRINAGASERAFKGAADCRRCKVLTFLLKHADISAESVELAFTRAIRSRSIDVATLLLETKRTFPTLLNHLFESAIYLDIIQILFDKELISTKVVEVTFQKVLNACVMNACGDRAAVVKFLSDSGRVSRESIESAFVKAANANSYLIVNALCKNHLVSSDTVSRVFTDACANNRLKMVKILCRSGRISAPLAVMMFVNAIGNGHGSIVNFIWGQSWISHNKFTRAFINAAKLGDLNVVGWFCCHNRASREAIIMALHAAVDASHVCVAKRLLRRALQ</sequence>
<dbReference type="Proteomes" id="UP000435112">
    <property type="component" value="Unassembled WGS sequence"/>
</dbReference>
<dbReference type="PANTHER" id="PTHR46586">
    <property type="entry name" value="ANKYRIN REPEAT-CONTAINING PROTEIN"/>
    <property type="match status" value="1"/>
</dbReference>
<reference evidence="1 2" key="1">
    <citation type="submission" date="2018-09" db="EMBL/GenBank/DDBJ databases">
        <title>Genomic investigation of the strawberry pathogen Phytophthora fragariae indicates pathogenicity is determined by transcriptional variation in three key races.</title>
        <authorList>
            <person name="Adams T.M."/>
            <person name="Armitage A.D."/>
            <person name="Sobczyk M.K."/>
            <person name="Bates H.J."/>
            <person name="Dunwell J.M."/>
            <person name="Nellist C.F."/>
            <person name="Harrison R.J."/>
        </authorList>
    </citation>
    <scope>NUCLEOTIDE SEQUENCE [LARGE SCALE GENOMIC DNA]</scope>
    <source>
        <strain evidence="1 2">SCRP324</strain>
    </source>
</reference>
<accession>A0A6A3I4I2</accession>
<gene>
    <name evidence="1" type="ORF">PR002_g25696</name>
</gene>
<dbReference type="AlphaFoldDB" id="A0A6A3I4I2"/>
<evidence type="ECO:0000313" key="1">
    <source>
        <dbReference type="EMBL" id="KAE8975098.1"/>
    </source>
</evidence>
<comment type="caution">
    <text evidence="1">The sequence shown here is derived from an EMBL/GenBank/DDBJ whole genome shotgun (WGS) entry which is preliminary data.</text>
</comment>